<feature type="transmembrane region" description="Helical" evidence="6">
    <location>
        <begin position="151"/>
        <end position="170"/>
    </location>
</feature>
<comment type="subcellular location">
    <subcellularLocation>
        <location evidence="1">Membrane</location>
        <topology evidence="1">Multi-pass membrane protein</topology>
    </subcellularLocation>
</comment>
<feature type="transmembrane region" description="Helical" evidence="6">
    <location>
        <begin position="210"/>
        <end position="232"/>
    </location>
</feature>
<comment type="caution">
    <text evidence="8">The sequence shown here is derived from an EMBL/GenBank/DDBJ whole genome shotgun (WGS) entry which is preliminary data.</text>
</comment>
<dbReference type="InterPro" id="IPR020846">
    <property type="entry name" value="MFS_dom"/>
</dbReference>
<evidence type="ECO:0000256" key="1">
    <source>
        <dbReference type="ARBA" id="ARBA00004141"/>
    </source>
</evidence>
<dbReference type="PANTHER" id="PTHR11662">
    <property type="entry name" value="SOLUTE CARRIER FAMILY 17"/>
    <property type="match status" value="1"/>
</dbReference>
<evidence type="ECO:0000256" key="5">
    <source>
        <dbReference type="SAM" id="MobiDB-lite"/>
    </source>
</evidence>
<keyword evidence="9" id="KW-1185">Reference proteome</keyword>
<feature type="transmembrane region" description="Helical" evidence="6">
    <location>
        <begin position="309"/>
        <end position="329"/>
    </location>
</feature>
<evidence type="ECO:0000313" key="8">
    <source>
        <dbReference type="EMBL" id="CAG5123936.1"/>
    </source>
</evidence>
<evidence type="ECO:0000256" key="3">
    <source>
        <dbReference type="ARBA" id="ARBA00022989"/>
    </source>
</evidence>
<dbReference type="GO" id="GO:0006820">
    <property type="term" value="P:monoatomic anion transport"/>
    <property type="evidence" value="ECO:0007669"/>
    <property type="project" value="TreeGrafter"/>
</dbReference>
<dbReference type="SUPFAM" id="SSF103473">
    <property type="entry name" value="MFS general substrate transporter"/>
    <property type="match status" value="1"/>
</dbReference>
<feature type="domain" description="Major facilitator superfamily (MFS) profile" evidence="7">
    <location>
        <begin position="62"/>
        <end position="503"/>
    </location>
</feature>
<dbReference type="InterPro" id="IPR036259">
    <property type="entry name" value="MFS_trans_sf"/>
</dbReference>
<keyword evidence="3 6" id="KW-1133">Transmembrane helix</keyword>
<reference evidence="8" key="1">
    <citation type="submission" date="2021-04" db="EMBL/GenBank/DDBJ databases">
        <authorList>
            <consortium name="Molecular Ecology Group"/>
        </authorList>
    </citation>
    <scope>NUCLEOTIDE SEQUENCE</scope>
</reference>
<organism evidence="8 9">
    <name type="scientific">Candidula unifasciata</name>
    <dbReference type="NCBI Taxonomy" id="100452"/>
    <lineage>
        <taxon>Eukaryota</taxon>
        <taxon>Metazoa</taxon>
        <taxon>Spiralia</taxon>
        <taxon>Lophotrochozoa</taxon>
        <taxon>Mollusca</taxon>
        <taxon>Gastropoda</taxon>
        <taxon>Heterobranchia</taxon>
        <taxon>Euthyneura</taxon>
        <taxon>Panpulmonata</taxon>
        <taxon>Eupulmonata</taxon>
        <taxon>Stylommatophora</taxon>
        <taxon>Helicina</taxon>
        <taxon>Helicoidea</taxon>
        <taxon>Geomitridae</taxon>
        <taxon>Candidula</taxon>
    </lineage>
</organism>
<evidence type="ECO:0000256" key="6">
    <source>
        <dbReference type="SAM" id="Phobius"/>
    </source>
</evidence>
<feature type="transmembrane region" description="Helical" evidence="6">
    <location>
        <begin position="477"/>
        <end position="498"/>
    </location>
</feature>
<feature type="transmembrane region" description="Helical" evidence="6">
    <location>
        <begin position="244"/>
        <end position="264"/>
    </location>
</feature>
<sequence>MTSNERKHLLETDALAIKQAVDEDNDYENAKEITEVPVCGSYRLLVIVCCTLSMTITYAAQASLSAAMVCMIDDRDFLPETGFYDNLTTENMTNGVFNFTTNNGTDDHSEEWLFRWDKTDQALAISTFFMGYYISQIPSSIAAARFGPKKVVVISLILVSLFQGLAVPAAHYGIGWLYADRVIVGIIDGFLYAPTFALAGQWAPRHETSLLFGIVGMGMELGNVLSYAVSLLACEIDIQEGWPFVFYILAGLGLIIALLFMIIVSDSPFYNQHISRKEVKFFVSCIPKRHHTPNEAPARVPVKEILTSGCVWAIVVSQIGSDWLYYFFVTMEPTFLKDVIKLSHLQVNLLTGLPFLGIIPTIYLSGYLCDKLVTRGIISNTKVRKINDFICKIIPSAILIGLGFLPQESTAAAFVLNLLGAMCMGFSYVSWMANPVDLAPAYTGFIVGVCEIGAIWVGIAVPIVFDEITLDKTREEWQLVFYITAGIQAFCFLFYAIFASGELQPWAFSSLKHEYDVLDGQDDVKTSLLDDAMRSKSHSKPDSQNDESQRLLTSLSLSLGGFQGTSSYEASVKRKMDARKSEGNIGSSTVVISGPAVTRTLLQSGHIPRESLQRQESLYRAASIDALVGEIRLGKPLPEFNVSNSQMILPKPTYSEPFGAVTFETEPYIESDDDSWQIMATRSLPSKLTSSAVHGRGERDLHLIMSSPLVSEENIDDELPGPPRNMKSLATEIVETLTVRSLNEPILNVEKIKSKAPGTKPQNSIFQKLRIHATRKKNENNAALTKRRNGSSKMSEAALYVDPKFTRNIINMKREHHSSLPRLAKKKQTSPSEDNDSSLNLGNTSSIMVSTEDSTDSTDAHLRHRKNTADLQDELSKGKTEVAGLKDRRKISRVVRNLFSFGRSKSTPDFNLSNEETFVFVADDEVEDATNIESLANKSFDSAKKTKQSSVRGQKEMHEKSTLKSQGNEDVEEEQVLFAQPRVKI</sequence>
<feature type="transmembrane region" description="Helical" evidence="6">
    <location>
        <begin position="182"/>
        <end position="203"/>
    </location>
</feature>
<feature type="transmembrane region" description="Helical" evidence="6">
    <location>
        <begin position="441"/>
        <end position="465"/>
    </location>
</feature>
<dbReference type="InterPro" id="IPR050382">
    <property type="entry name" value="MFS_Na/Anion_cotransporter"/>
</dbReference>
<dbReference type="FunFam" id="1.20.1250.20:FF:000532">
    <property type="entry name" value="SLC (SoLute Carrier) homolog"/>
    <property type="match status" value="1"/>
</dbReference>
<evidence type="ECO:0000256" key="4">
    <source>
        <dbReference type="ARBA" id="ARBA00023136"/>
    </source>
</evidence>
<protein>
    <recommendedName>
        <fullName evidence="7">Major facilitator superfamily (MFS) profile domain-containing protein</fullName>
    </recommendedName>
</protein>
<dbReference type="Gene3D" id="1.20.1250.20">
    <property type="entry name" value="MFS general substrate transporter like domains"/>
    <property type="match status" value="2"/>
</dbReference>
<name>A0A8S3ZA34_9EUPU</name>
<feature type="transmembrane region" description="Helical" evidence="6">
    <location>
        <begin position="411"/>
        <end position="429"/>
    </location>
</feature>
<dbReference type="OrthoDB" id="2985014at2759"/>
<keyword evidence="2 6" id="KW-0812">Transmembrane</keyword>
<feature type="transmembrane region" description="Helical" evidence="6">
    <location>
        <begin position="349"/>
        <end position="369"/>
    </location>
</feature>
<feature type="region of interest" description="Disordered" evidence="5">
    <location>
        <begin position="776"/>
        <end position="795"/>
    </location>
</feature>
<feature type="compositionally biased region" description="Polar residues" evidence="5">
    <location>
        <begin position="829"/>
        <end position="844"/>
    </location>
</feature>
<evidence type="ECO:0000313" key="9">
    <source>
        <dbReference type="Proteomes" id="UP000678393"/>
    </source>
</evidence>
<dbReference type="GO" id="GO:0022857">
    <property type="term" value="F:transmembrane transporter activity"/>
    <property type="evidence" value="ECO:0007669"/>
    <property type="project" value="InterPro"/>
</dbReference>
<dbReference type="GO" id="GO:0016020">
    <property type="term" value="C:membrane"/>
    <property type="evidence" value="ECO:0007669"/>
    <property type="project" value="UniProtKB-SubCell"/>
</dbReference>
<accession>A0A8S3ZA34</accession>
<feature type="compositionally biased region" description="Basic and acidic residues" evidence="5">
    <location>
        <begin position="953"/>
        <end position="962"/>
    </location>
</feature>
<dbReference type="AlphaFoldDB" id="A0A8S3ZA34"/>
<feature type="region of interest" description="Disordered" evidence="5">
    <location>
        <begin position="814"/>
        <end position="844"/>
    </location>
</feature>
<dbReference type="EMBL" id="CAJHNH020001657">
    <property type="protein sequence ID" value="CAG5123936.1"/>
    <property type="molecule type" value="Genomic_DNA"/>
</dbReference>
<evidence type="ECO:0000259" key="7">
    <source>
        <dbReference type="PROSITE" id="PS50850"/>
    </source>
</evidence>
<feature type="region of interest" description="Disordered" evidence="5">
    <location>
        <begin position="937"/>
        <end position="973"/>
    </location>
</feature>
<dbReference type="InterPro" id="IPR011701">
    <property type="entry name" value="MFS"/>
</dbReference>
<dbReference type="Proteomes" id="UP000678393">
    <property type="component" value="Unassembled WGS sequence"/>
</dbReference>
<dbReference type="PROSITE" id="PS50850">
    <property type="entry name" value="MFS"/>
    <property type="match status" value="1"/>
</dbReference>
<dbReference type="PANTHER" id="PTHR11662:SF399">
    <property type="entry name" value="FI19708P1-RELATED"/>
    <property type="match status" value="1"/>
</dbReference>
<gene>
    <name evidence="8" type="ORF">CUNI_LOCUS9494</name>
</gene>
<dbReference type="Pfam" id="PF07690">
    <property type="entry name" value="MFS_1"/>
    <property type="match status" value="1"/>
</dbReference>
<proteinExistence type="predicted"/>
<keyword evidence="4 6" id="KW-0472">Membrane</keyword>
<evidence type="ECO:0000256" key="2">
    <source>
        <dbReference type="ARBA" id="ARBA00022692"/>
    </source>
</evidence>